<reference evidence="1 2" key="1">
    <citation type="submission" date="2018-03" db="EMBL/GenBank/DDBJ databases">
        <title>Genomic Encyclopedia of Archaeal and Bacterial Type Strains, Phase II (KMG-II): from individual species to whole genera.</title>
        <authorList>
            <person name="Goeker M."/>
        </authorList>
    </citation>
    <scope>NUCLEOTIDE SEQUENCE [LARGE SCALE GENOMIC DNA]</scope>
    <source>
        <strain evidence="1 2">DSM 44720</strain>
    </source>
</reference>
<sequence length="74" mass="7904">MRHSRACSAGTIRYREHVNVDVPLPGPPVDPVLGIDAALAGLEGLEHLEIVDHVARFDIAHTALTVALSSIDKV</sequence>
<evidence type="ECO:0000313" key="1">
    <source>
        <dbReference type="EMBL" id="PRY33700.1"/>
    </source>
</evidence>
<organism evidence="1 2">
    <name type="scientific">Umezawaea tangerina</name>
    <dbReference type="NCBI Taxonomy" id="84725"/>
    <lineage>
        <taxon>Bacteria</taxon>
        <taxon>Bacillati</taxon>
        <taxon>Actinomycetota</taxon>
        <taxon>Actinomycetes</taxon>
        <taxon>Pseudonocardiales</taxon>
        <taxon>Pseudonocardiaceae</taxon>
        <taxon>Umezawaea</taxon>
    </lineage>
</organism>
<name>A0A2T0SJV3_9PSEU</name>
<dbReference type="AlphaFoldDB" id="A0A2T0SJV3"/>
<protein>
    <submittedName>
        <fullName evidence="1">Uncharacterized protein</fullName>
    </submittedName>
</protein>
<accession>A0A2T0SJV3</accession>
<dbReference type="EMBL" id="PVTF01000019">
    <property type="protein sequence ID" value="PRY33700.1"/>
    <property type="molecule type" value="Genomic_DNA"/>
</dbReference>
<gene>
    <name evidence="1" type="ORF">CLV43_1197</name>
</gene>
<comment type="caution">
    <text evidence="1">The sequence shown here is derived from an EMBL/GenBank/DDBJ whole genome shotgun (WGS) entry which is preliminary data.</text>
</comment>
<keyword evidence="2" id="KW-1185">Reference proteome</keyword>
<evidence type="ECO:0000313" key="2">
    <source>
        <dbReference type="Proteomes" id="UP000239494"/>
    </source>
</evidence>
<dbReference type="Proteomes" id="UP000239494">
    <property type="component" value="Unassembled WGS sequence"/>
</dbReference>
<proteinExistence type="predicted"/>